<keyword evidence="2" id="KW-0812">Transmembrane</keyword>
<dbReference type="Proteomes" id="UP000819052">
    <property type="component" value="Unassembled WGS sequence"/>
</dbReference>
<reference evidence="3 4" key="1">
    <citation type="submission" date="2019-09" db="EMBL/GenBank/DDBJ databases">
        <title>Taxonomy of Antarctic Massilia spp.: description of Massilia rubra sp. nov., Massilia aquatica sp. nov., Massilia mucilaginosa sp. nov., Massilia frigida sp. nov. isolated from streams, lakes and regoliths.</title>
        <authorList>
            <person name="Holochova P."/>
            <person name="Sedlacek I."/>
            <person name="Kralova S."/>
            <person name="Maslanova I."/>
            <person name="Busse H.-J."/>
            <person name="Stankova E."/>
            <person name="Vrbovska V."/>
            <person name="Kovarovic V."/>
            <person name="Bartak M."/>
            <person name="Svec P."/>
            <person name="Pantucek R."/>
        </authorList>
    </citation>
    <scope>NUCLEOTIDE SEQUENCE [LARGE SCALE GENOMIC DNA]</scope>
    <source>
        <strain evidence="3 4">CCM 8693</strain>
    </source>
</reference>
<keyword evidence="2" id="KW-1133">Transmembrane helix</keyword>
<organism evidence="3 4">
    <name type="scientific">Massilia aquatica</name>
    <dbReference type="NCBI Taxonomy" id="2609000"/>
    <lineage>
        <taxon>Bacteria</taxon>
        <taxon>Pseudomonadati</taxon>
        <taxon>Pseudomonadota</taxon>
        <taxon>Betaproteobacteria</taxon>
        <taxon>Burkholderiales</taxon>
        <taxon>Oxalobacteraceae</taxon>
        <taxon>Telluria group</taxon>
        <taxon>Massilia</taxon>
    </lineage>
</organism>
<evidence type="ECO:0000256" key="1">
    <source>
        <dbReference type="SAM" id="MobiDB-lite"/>
    </source>
</evidence>
<protein>
    <submittedName>
        <fullName evidence="3">Uncharacterized protein</fullName>
    </submittedName>
</protein>
<gene>
    <name evidence="3" type="ORF">F1609_22060</name>
</gene>
<feature type="transmembrane region" description="Helical" evidence="2">
    <location>
        <begin position="49"/>
        <end position="70"/>
    </location>
</feature>
<dbReference type="RefSeq" id="WP_167078832.1">
    <property type="nucleotide sequence ID" value="NZ_VVIW01000015.1"/>
</dbReference>
<keyword evidence="2" id="KW-0472">Membrane</keyword>
<sequence>MLETKVDGRLASIELTLESGLSSLKTNMDAQFARFEASLHKSQADTLKWLVGIVLLLGTIGLAIMTFLFNKVPPKAPSAMPLIVITIPTAPHSMPGDSPASSTSHTPDERH</sequence>
<evidence type="ECO:0000313" key="4">
    <source>
        <dbReference type="Proteomes" id="UP000819052"/>
    </source>
</evidence>
<feature type="region of interest" description="Disordered" evidence="1">
    <location>
        <begin position="89"/>
        <end position="111"/>
    </location>
</feature>
<comment type="caution">
    <text evidence="3">The sequence shown here is derived from an EMBL/GenBank/DDBJ whole genome shotgun (WGS) entry which is preliminary data.</text>
</comment>
<name>A0ABX0M6H9_9BURK</name>
<keyword evidence="4" id="KW-1185">Reference proteome</keyword>
<dbReference type="EMBL" id="VVIW01000015">
    <property type="protein sequence ID" value="NHZ42836.1"/>
    <property type="molecule type" value="Genomic_DNA"/>
</dbReference>
<proteinExistence type="predicted"/>
<evidence type="ECO:0000256" key="2">
    <source>
        <dbReference type="SAM" id="Phobius"/>
    </source>
</evidence>
<accession>A0ABX0M6H9</accession>
<evidence type="ECO:0000313" key="3">
    <source>
        <dbReference type="EMBL" id="NHZ42836.1"/>
    </source>
</evidence>